<organism evidence="2 3">
    <name type="scientific">Mucilaginibacter ginsenosidivorans</name>
    <dbReference type="NCBI Taxonomy" id="398053"/>
    <lineage>
        <taxon>Bacteria</taxon>
        <taxon>Pseudomonadati</taxon>
        <taxon>Bacteroidota</taxon>
        <taxon>Sphingobacteriia</taxon>
        <taxon>Sphingobacteriales</taxon>
        <taxon>Sphingobacteriaceae</taxon>
        <taxon>Mucilaginibacter</taxon>
    </lineage>
</organism>
<dbReference type="Pfam" id="PF07883">
    <property type="entry name" value="Cupin_2"/>
    <property type="match status" value="1"/>
</dbReference>
<dbReference type="Gene3D" id="2.60.120.10">
    <property type="entry name" value="Jelly Rolls"/>
    <property type="match status" value="1"/>
</dbReference>
<dbReference type="KEGG" id="mgin:FRZ54_17505"/>
<dbReference type="EMBL" id="CP042436">
    <property type="protein sequence ID" value="QEC64295.1"/>
    <property type="molecule type" value="Genomic_DNA"/>
</dbReference>
<dbReference type="Proteomes" id="UP000321479">
    <property type="component" value="Chromosome"/>
</dbReference>
<evidence type="ECO:0000313" key="3">
    <source>
        <dbReference type="Proteomes" id="UP000321479"/>
    </source>
</evidence>
<accession>A0A5B8UZU5</accession>
<keyword evidence="3" id="KW-1185">Reference proteome</keyword>
<protein>
    <submittedName>
        <fullName evidence="2">Cupin domain-containing protein</fullName>
    </submittedName>
</protein>
<reference evidence="2 3" key="1">
    <citation type="journal article" date="2017" name="Curr. Microbiol.">
        <title>Mucilaginibacter ginsenosidivorans sp. nov., Isolated from Soil of Ginseng Field.</title>
        <authorList>
            <person name="Kim M.M."/>
            <person name="Siddiqi M.Z."/>
            <person name="Im W.T."/>
        </authorList>
    </citation>
    <scope>NUCLEOTIDE SEQUENCE [LARGE SCALE GENOMIC DNA]</scope>
    <source>
        <strain evidence="2 3">Gsoil 3017</strain>
    </source>
</reference>
<dbReference type="PANTHER" id="PTHR36440">
    <property type="entry name" value="PUTATIVE (AFU_ORTHOLOGUE AFUA_8G07350)-RELATED"/>
    <property type="match status" value="1"/>
</dbReference>
<dbReference type="InterPro" id="IPR013096">
    <property type="entry name" value="Cupin_2"/>
</dbReference>
<feature type="domain" description="Cupin type-2" evidence="1">
    <location>
        <begin position="44"/>
        <end position="112"/>
    </location>
</feature>
<proteinExistence type="predicted"/>
<evidence type="ECO:0000313" key="2">
    <source>
        <dbReference type="EMBL" id="QEC64295.1"/>
    </source>
</evidence>
<sequence>MKNNTPTPIITGPYEGPSLSVVGDTYRILVSGKQTGSAFATIDMLVPPGGGPGPHAHPDFEETFYVVDGEVEVKSEAGTYIAQKGAYVVIPKGGMVHCFKNKSDKMAHLLCTVIPAGLEDLFIEIGRPVKYDEFLPAPHLDPEGIGKLVAIAEKHGQKVFPPDYLG</sequence>
<gene>
    <name evidence="2" type="ORF">FRZ54_17505</name>
</gene>
<dbReference type="AlphaFoldDB" id="A0A5B8UZU5"/>
<dbReference type="InterPro" id="IPR014710">
    <property type="entry name" value="RmlC-like_jellyroll"/>
</dbReference>
<dbReference type="InterPro" id="IPR053146">
    <property type="entry name" value="QDO-like"/>
</dbReference>
<dbReference type="PANTHER" id="PTHR36440:SF1">
    <property type="entry name" value="PUTATIVE (AFU_ORTHOLOGUE AFUA_8G07350)-RELATED"/>
    <property type="match status" value="1"/>
</dbReference>
<name>A0A5B8UZU5_9SPHI</name>
<evidence type="ECO:0000259" key="1">
    <source>
        <dbReference type="Pfam" id="PF07883"/>
    </source>
</evidence>
<dbReference type="SUPFAM" id="SSF51182">
    <property type="entry name" value="RmlC-like cupins"/>
    <property type="match status" value="1"/>
</dbReference>
<dbReference type="RefSeq" id="WP_147032970.1">
    <property type="nucleotide sequence ID" value="NZ_CP042436.1"/>
</dbReference>
<dbReference type="InterPro" id="IPR011051">
    <property type="entry name" value="RmlC_Cupin_sf"/>
</dbReference>
<dbReference type="OrthoDB" id="9090296at2"/>